<dbReference type="EMBL" id="AP025028">
    <property type="protein sequence ID" value="BDA79963.1"/>
    <property type="molecule type" value="Genomic_DNA"/>
</dbReference>
<dbReference type="InterPro" id="IPR014729">
    <property type="entry name" value="Rossmann-like_a/b/a_fold"/>
</dbReference>
<dbReference type="InterPro" id="IPR027417">
    <property type="entry name" value="P-loop_NTPase"/>
</dbReference>
<feature type="domain" description="NadR/Ttd14 AAA" evidence="1">
    <location>
        <begin position="137"/>
        <end position="291"/>
    </location>
</feature>
<evidence type="ECO:0000313" key="2">
    <source>
        <dbReference type="EMBL" id="BDA79963.1"/>
    </source>
</evidence>
<dbReference type="Proteomes" id="UP000245263">
    <property type="component" value="Chromosome 1"/>
</dbReference>
<sequence length="330" mass="39343">MIQEARKECNHLTILVATLNREIIPGKLRWEWMKELTKNLDAQVIWVQDENPQEPHEHPDFWNIWKQTILKHSPAKIDIIFTSEHYGDPLAEILNTKHRLIDIERKTFPISASKIRNAPSLYWDFIPEIERPYFLKRIVITGSESVGKTTLSEKLAEQFQTNWVPEYAREYLEEKKRFVIREDIPYIAFGHLKSEIEFAKNANRILFLDTDLLTTKIYSEHYFDFCPEWLKDSAYQLQYDDSLFLDIDVPWEEDPLRDLGHIRSEMKNKFINEMKSAKRKFHMIRGSFVDREKNAMEKIESILKEPMNPIYFDPKQISLRNVLSIDLKQV</sequence>
<dbReference type="Gene3D" id="3.40.50.620">
    <property type="entry name" value="HUPs"/>
    <property type="match status" value="1"/>
</dbReference>
<dbReference type="InterPro" id="IPR038727">
    <property type="entry name" value="NadR/Ttd14_AAA_dom"/>
</dbReference>
<accession>A0ABN6KFQ9</accession>
<dbReference type="PANTHER" id="PTHR37512:SF1">
    <property type="entry name" value="NADR_TTD14 AAA DOMAIN-CONTAINING PROTEIN"/>
    <property type="match status" value="1"/>
</dbReference>
<name>A0ABN6KFQ9_9LEPT</name>
<dbReference type="SUPFAM" id="SSF52374">
    <property type="entry name" value="Nucleotidylyl transferase"/>
    <property type="match status" value="1"/>
</dbReference>
<proteinExistence type="predicted"/>
<dbReference type="PANTHER" id="PTHR37512">
    <property type="entry name" value="TRIFUNCTIONAL NAD BIOSYNTHESIS/REGULATOR PROTEIN NADR"/>
    <property type="match status" value="1"/>
</dbReference>
<organism evidence="2 3">
    <name type="scientific">Leptospira kobayashii</name>
    <dbReference type="NCBI Taxonomy" id="1917830"/>
    <lineage>
        <taxon>Bacteria</taxon>
        <taxon>Pseudomonadati</taxon>
        <taxon>Spirochaetota</taxon>
        <taxon>Spirochaetia</taxon>
        <taxon>Leptospirales</taxon>
        <taxon>Leptospiraceae</taxon>
        <taxon>Leptospira</taxon>
    </lineage>
</organism>
<dbReference type="Gene3D" id="3.40.50.300">
    <property type="entry name" value="P-loop containing nucleotide triphosphate hydrolases"/>
    <property type="match status" value="1"/>
</dbReference>
<dbReference type="CDD" id="cd02019">
    <property type="entry name" value="NK"/>
    <property type="match status" value="1"/>
</dbReference>
<gene>
    <name evidence="2" type="primary">nadR</name>
    <name evidence="2" type="ORF">LPTSP3_g28930</name>
</gene>
<dbReference type="Pfam" id="PF13521">
    <property type="entry name" value="AAA_28"/>
    <property type="match status" value="1"/>
</dbReference>
<evidence type="ECO:0000259" key="1">
    <source>
        <dbReference type="Pfam" id="PF13521"/>
    </source>
</evidence>
<reference evidence="2 3" key="1">
    <citation type="submission" date="2021-08" db="EMBL/GenBank/DDBJ databases">
        <title>Complete genome sequence of Leptospira kobayashii strain E30.</title>
        <authorList>
            <person name="Nakao R."/>
            <person name="Nakamura S."/>
            <person name="Masuzawa T."/>
            <person name="Koizumi N."/>
        </authorList>
    </citation>
    <scope>NUCLEOTIDE SEQUENCE [LARGE SCALE GENOMIC DNA]</scope>
    <source>
        <strain evidence="2 3">E30</strain>
    </source>
</reference>
<protein>
    <submittedName>
        <fullName evidence="2">Transcriptional regulator NadR</fullName>
    </submittedName>
</protein>
<dbReference type="SUPFAM" id="SSF52540">
    <property type="entry name" value="P-loop containing nucleoside triphosphate hydrolases"/>
    <property type="match status" value="1"/>
</dbReference>
<dbReference type="InterPro" id="IPR052735">
    <property type="entry name" value="NAD_biosynth-regulator"/>
</dbReference>
<keyword evidence="3" id="KW-1185">Reference proteome</keyword>
<evidence type="ECO:0000313" key="3">
    <source>
        <dbReference type="Proteomes" id="UP000245263"/>
    </source>
</evidence>